<dbReference type="EMBL" id="SMGK01000008">
    <property type="protein sequence ID" value="TCK69703.1"/>
    <property type="molecule type" value="Genomic_DNA"/>
</dbReference>
<keyword evidence="1" id="KW-0472">Membrane</keyword>
<protein>
    <submittedName>
        <fullName evidence="2">Uncharacterized protein</fullName>
    </submittedName>
</protein>
<feature type="transmembrane region" description="Helical" evidence="1">
    <location>
        <begin position="35"/>
        <end position="55"/>
    </location>
</feature>
<comment type="caution">
    <text evidence="2">The sequence shown here is derived from an EMBL/GenBank/DDBJ whole genome shotgun (WGS) entry which is preliminary data.</text>
</comment>
<dbReference type="Proteomes" id="UP000295210">
    <property type="component" value="Unassembled WGS sequence"/>
</dbReference>
<dbReference type="AlphaFoldDB" id="A0A4R1KYQ4"/>
<name>A0A4R1KYQ4_9BACT</name>
<evidence type="ECO:0000313" key="2">
    <source>
        <dbReference type="EMBL" id="TCK69703.1"/>
    </source>
</evidence>
<evidence type="ECO:0000313" key="3">
    <source>
        <dbReference type="Proteomes" id="UP000295210"/>
    </source>
</evidence>
<reference evidence="2 3" key="1">
    <citation type="submission" date="2019-03" db="EMBL/GenBank/DDBJ databases">
        <title>Genomic Encyclopedia of Type Strains, Phase IV (KMG-IV): sequencing the most valuable type-strain genomes for metagenomic binning, comparative biology and taxonomic classification.</title>
        <authorList>
            <person name="Goeker M."/>
        </authorList>
    </citation>
    <scope>NUCLEOTIDE SEQUENCE [LARGE SCALE GENOMIC DNA]</scope>
    <source>
        <strain evidence="2 3">DSM 103428</strain>
    </source>
</reference>
<keyword evidence="1" id="KW-0812">Transmembrane</keyword>
<proteinExistence type="predicted"/>
<accession>A0A4R1KYQ4</accession>
<dbReference type="RefSeq" id="WP_131999340.1">
    <property type="nucleotide sequence ID" value="NZ_SMGK01000008.1"/>
</dbReference>
<gene>
    <name evidence="2" type="ORF">C7378_3449</name>
</gene>
<keyword evidence="3" id="KW-1185">Reference proteome</keyword>
<sequence length="59" mass="6793">MKFRLPATYKIWFAGSVAWWIDAAVNLHYHQRAHALAALIIAVIFFAAGIFFGSIEKWR</sequence>
<evidence type="ECO:0000256" key="1">
    <source>
        <dbReference type="SAM" id="Phobius"/>
    </source>
</evidence>
<organism evidence="2 3">
    <name type="scientific">Acidipila rosea</name>
    <dbReference type="NCBI Taxonomy" id="768535"/>
    <lineage>
        <taxon>Bacteria</taxon>
        <taxon>Pseudomonadati</taxon>
        <taxon>Acidobacteriota</taxon>
        <taxon>Terriglobia</taxon>
        <taxon>Terriglobales</taxon>
        <taxon>Acidobacteriaceae</taxon>
        <taxon>Acidipila</taxon>
    </lineage>
</organism>
<keyword evidence="1" id="KW-1133">Transmembrane helix</keyword>